<protein>
    <recommendedName>
        <fullName evidence="4">Flagellar protein FlaG</fullName>
    </recommendedName>
</protein>
<keyword evidence="3" id="KW-1185">Reference proteome</keyword>
<dbReference type="AlphaFoldDB" id="A0A1H7XF21"/>
<feature type="compositionally biased region" description="Low complexity" evidence="1">
    <location>
        <begin position="65"/>
        <end position="74"/>
    </location>
</feature>
<dbReference type="EMBL" id="FOAN01000010">
    <property type="protein sequence ID" value="SEM32492.1"/>
    <property type="molecule type" value="Genomic_DNA"/>
</dbReference>
<dbReference type="OrthoDB" id="7677861at2"/>
<evidence type="ECO:0008006" key="4">
    <source>
        <dbReference type="Google" id="ProtNLM"/>
    </source>
</evidence>
<reference evidence="3" key="1">
    <citation type="submission" date="2016-10" db="EMBL/GenBank/DDBJ databases">
        <authorList>
            <person name="Varghese N."/>
            <person name="Submissions S."/>
        </authorList>
    </citation>
    <scope>NUCLEOTIDE SEQUENCE [LARGE SCALE GENOMIC DNA]</scope>
    <source>
        <strain evidence="3">LMG 26383,CCUG 61248,R- 45681</strain>
    </source>
</reference>
<name>A0A1H7XF21_9HYPH</name>
<sequence>MDFGATPKTFATGAVQATIRTDISVQNGATPVELPPEKTVRSVPAGEPVQLDIRARAEERRSDAQRQQSAQDDTAQQRRFDEQRRQQELRDVIERRLDIEPKTRSVILRKTNRDTGEVVEQLPDETLLKLRIWSREIVERNREAEAPRSHEVERLA</sequence>
<evidence type="ECO:0000313" key="3">
    <source>
        <dbReference type="Proteomes" id="UP000199664"/>
    </source>
</evidence>
<feature type="region of interest" description="Disordered" evidence="1">
    <location>
        <begin position="27"/>
        <end position="86"/>
    </location>
</feature>
<accession>A0A1H7XF21</accession>
<proteinExistence type="predicted"/>
<dbReference type="Proteomes" id="UP000199664">
    <property type="component" value="Unassembled WGS sequence"/>
</dbReference>
<evidence type="ECO:0000256" key="1">
    <source>
        <dbReference type="SAM" id="MobiDB-lite"/>
    </source>
</evidence>
<feature type="compositionally biased region" description="Basic and acidic residues" evidence="1">
    <location>
        <begin position="53"/>
        <end position="64"/>
    </location>
</feature>
<gene>
    <name evidence="2" type="ORF">SAMN04515666_1102</name>
</gene>
<evidence type="ECO:0000313" key="2">
    <source>
        <dbReference type="EMBL" id="SEM32492.1"/>
    </source>
</evidence>
<feature type="compositionally biased region" description="Basic and acidic residues" evidence="1">
    <location>
        <begin position="75"/>
        <end position="86"/>
    </location>
</feature>
<dbReference type="InterPro" id="IPR035924">
    <property type="entry name" value="FlaG-like_sf"/>
</dbReference>
<dbReference type="SUPFAM" id="SSF160214">
    <property type="entry name" value="FlaG-like"/>
    <property type="match status" value="1"/>
</dbReference>
<organism evidence="2 3">
    <name type="scientific">Bosea lupini</name>
    <dbReference type="NCBI Taxonomy" id="1036779"/>
    <lineage>
        <taxon>Bacteria</taxon>
        <taxon>Pseudomonadati</taxon>
        <taxon>Pseudomonadota</taxon>
        <taxon>Alphaproteobacteria</taxon>
        <taxon>Hyphomicrobiales</taxon>
        <taxon>Boseaceae</taxon>
        <taxon>Bosea</taxon>
    </lineage>
</organism>
<dbReference type="RefSeq" id="WP_091840791.1">
    <property type="nucleotide sequence ID" value="NZ_FOAN01000010.1"/>
</dbReference>
<dbReference type="STRING" id="1036779.SAMN04515666_1102"/>